<accession>A0A816QRN7</accession>
<proteinExistence type="predicted"/>
<evidence type="ECO:0000256" key="1">
    <source>
        <dbReference type="SAM" id="MobiDB-lite"/>
    </source>
</evidence>
<name>A0A816QRN7_BRANA</name>
<feature type="compositionally biased region" description="Basic residues" evidence="1">
    <location>
        <begin position="57"/>
        <end position="66"/>
    </location>
</feature>
<sequence>MLVCWQVIQKNLINKSSHFASSPSDSKIIIIDDLVNDQCDSFFFYFLIHIRGNKKSHLSKKKKKLARPQFMAKGLKE</sequence>
<gene>
    <name evidence="2" type="ORF">DARMORV10_C06P38880.1</name>
</gene>
<organism evidence="2">
    <name type="scientific">Brassica napus</name>
    <name type="common">Rape</name>
    <dbReference type="NCBI Taxonomy" id="3708"/>
    <lineage>
        <taxon>Eukaryota</taxon>
        <taxon>Viridiplantae</taxon>
        <taxon>Streptophyta</taxon>
        <taxon>Embryophyta</taxon>
        <taxon>Tracheophyta</taxon>
        <taxon>Spermatophyta</taxon>
        <taxon>Magnoliopsida</taxon>
        <taxon>eudicotyledons</taxon>
        <taxon>Gunneridae</taxon>
        <taxon>Pentapetalae</taxon>
        <taxon>rosids</taxon>
        <taxon>malvids</taxon>
        <taxon>Brassicales</taxon>
        <taxon>Brassicaceae</taxon>
        <taxon>Brassiceae</taxon>
        <taxon>Brassica</taxon>
    </lineage>
</organism>
<dbReference type="Proteomes" id="UP001295469">
    <property type="component" value="Chromosome C06"/>
</dbReference>
<evidence type="ECO:0000313" key="2">
    <source>
        <dbReference type="EMBL" id="CAF2062471.1"/>
    </source>
</evidence>
<reference evidence="2" key="1">
    <citation type="submission" date="2021-01" db="EMBL/GenBank/DDBJ databases">
        <authorList>
            <consortium name="Genoscope - CEA"/>
            <person name="William W."/>
        </authorList>
    </citation>
    <scope>NUCLEOTIDE SEQUENCE</scope>
</reference>
<dbReference type="AlphaFoldDB" id="A0A816QRN7"/>
<feature type="region of interest" description="Disordered" evidence="1">
    <location>
        <begin position="57"/>
        <end position="77"/>
    </location>
</feature>
<protein>
    <submittedName>
        <fullName evidence="2">(rape) hypothetical protein</fullName>
    </submittedName>
</protein>
<dbReference type="EMBL" id="HG994370">
    <property type="protein sequence ID" value="CAF2062471.1"/>
    <property type="molecule type" value="Genomic_DNA"/>
</dbReference>